<dbReference type="AlphaFoldDB" id="A0A5D4GX84"/>
<evidence type="ECO:0000313" key="2">
    <source>
        <dbReference type="EMBL" id="TYR31170.1"/>
    </source>
</evidence>
<dbReference type="InterPro" id="IPR029068">
    <property type="entry name" value="Glyas_Bleomycin-R_OHBP_Dase"/>
</dbReference>
<reference evidence="2 3" key="2">
    <citation type="submission" date="2019-09" db="EMBL/GenBank/DDBJ databases">
        <title>Mesorhizobium sp. MaA-C15 isolated from Microcystis aeruginosa.</title>
        <authorList>
            <person name="Jeong S.E."/>
            <person name="Jin H.M."/>
            <person name="Jeon C.O."/>
        </authorList>
    </citation>
    <scope>NUCLEOTIDE SEQUENCE [LARGE SCALE GENOMIC DNA]</scope>
    <source>
        <strain evidence="2 3">MaA-C15</strain>
    </source>
</reference>
<dbReference type="InterPro" id="IPR037523">
    <property type="entry name" value="VOC_core"/>
</dbReference>
<dbReference type="EMBL" id="VSZS01000065">
    <property type="protein sequence ID" value="TYR31170.1"/>
    <property type="molecule type" value="Genomic_DNA"/>
</dbReference>
<dbReference type="InterPro" id="IPR004360">
    <property type="entry name" value="Glyas_Fos-R_dOase_dom"/>
</dbReference>
<proteinExistence type="predicted"/>
<sequence>MKNLPFAAQTPVSVGRVGLMARDGNRVADYYKALLGLTELRRSGNVIALGVGEREILEIEGSAALREDDPRSAGLFHTAFLLPARADLARWTRFAIDNRIPVDGASDHSVSEAVYLTDPEGNGVEIYADRPRENWTFDGGSVRMGTEALNIPNLLDELIVGDPEWKGAPDNTVIGHVHLRVGDVADAERWWNDAQRFDTMLHYGGQAVFLSSGGYHHHIGANSWRSSGAGPREADRTGLGFVELLSKNASAESASRDPWGSEIRVIPAA</sequence>
<reference evidence="2 3" key="1">
    <citation type="submission" date="2019-08" db="EMBL/GenBank/DDBJ databases">
        <authorList>
            <person name="Seo Y.L."/>
        </authorList>
    </citation>
    <scope>NUCLEOTIDE SEQUENCE [LARGE SCALE GENOMIC DNA]</scope>
    <source>
        <strain evidence="2 3">MaA-C15</strain>
    </source>
</reference>
<evidence type="ECO:0000259" key="1">
    <source>
        <dbReference type="PROSITE" id="PS51819"/>
    </source>
</evidence>
<dbReference type="Pfam" id="PF00903">
    <property type="entry name" value="Glyoxalase"/>
    <property type="match status" value="1"/>
</dbReference>
<feature type="domain" description="VOC" evidence="1">
    <location>
        <begin position="13"/>
        <end position="129"/>
    </location>
</feature>
<dbReference type="SUPFAM" id="SSF54593">
    <property type="entry name" value="Glyoxalase/Bleomycin resistance protein/Dihydroxybiphenyl dioxygenase"/>
    <property type="match status" value="2"/>
</dbReference>
<evidence type="ECO:0000313" key="3">
    <source>
        <dbReference type="Proteomes" id="UP000323258"/>
    </source>
</evidence>
<organism evidence="2 3">
    <name type="scientific">Neoaquamicrobium microcysteis</name>
    <dbReference type="NCBI Taxonomy" id="2682781"/>
    <lineage>
        <taxon>Bacteria</taxon>
        <taxon>Pseudomonadati</taxon>
        <taxon>Pseudomonadota</taxon>
        <taxon>Alphaproteobacteria</taxon>
        <taxon>Hyphomicrobiales</taxon>
        <taxon>Phyllobacteriaceae</taxon>
        <taxon>Neoaquamicrobium</taxon>
    </lineage>
</organism>
<protein>
    <submittedName>
        <fullName evidence="2">VOC family protein</fullName>
    </submittedName>
</protein>
<accession>A0A5D4GX84</accession>
<comment type="caution">
    <text evidence="2">The sequence shown here is derived from an EMBL/GenBank/DDBJ whole genome shotgun (WGS) entry which is preliminary data.</text>
</comment>
<dbReference type="Gene3D" id="3.10.180.10">
    <property type="entry name" value="2,3-Dihydroxybiphenyl 1,2-Dioxygenase, domain 1"/>
    <property type="match status" value="2"/>
</dbReference>
<name>A0A5D4GX84_9HYPH</name>
<dbReference type="PANTHER" id="PTHR43279:SF1">
    <property type="entry name" value="CATECHOL-2,3-DIOXYGENASE"/>
    <property type="match status" value="1"/>
</dbReference>
<dbReference type="PANTHER" id="PTHR43279">
    <property type="entry name" value="CATECHOL-2,3-DIOXYGENASE"/>
    <property type="match status" value="1"/>
</dbReference>
<dbReference type="OrthoDB" id="9792626at2"/>
<dbReference type="Proteomes" id="UP000323258">
    <property type="component" value="Unassembled WGS sequence"/>
</dbReference>
<gene>
    <name evidence="2" type="ORF">FY036_16815</name>
</gene>
<dbReference type="RefSeq" id="WP_148915970.1">
    <property type="nucleotide sequence ID" value="NZ_VSZS01000065.1"/>
</dbReference>
<dbReference type="PROSITE" id="PS51819">
    <property type="entry name" value="VOC"/>
    <property type="match status" value="1"/>
</dbReference>
<keyword evidence="3" id="KW-1185">Reference proteome</keyword>